<reference evidence="1 2" key="1">
    <citation type="submission" date="2018-12" db="EMBL/GenBank/DDBJ databases">
        <title>Deinococcus radiophilus ATCC 27603 genome sequencing and assembly.</title>
        <authorList>
            <person name="Maclea K.S."/>
            <person name="Maynard C.R."/>
        </authorList>
    </citation>
    <scope>NUCLEOTIDE SEQUENCE [LARGE SCALE GENOMIC DNA]</scope>
    <source>
        <strain evidence="1 2">ATCC 27603</strain>
    </source>
</reference>
<gene>
    <name evidence="1" type="ORF">EJ104_04450</name>
</gene>
<evidence type="ECO:0000313" key="1">
    <source>
        <dbReference type="EMBL" id="RTR28612.1"/>
    </source>
</evidence>
<dbReference type="Proteomes" id="UP000277766">
    <property type="component" value="Unassembled WGS sequence"/>
</dbReference>
<dbReference type="RefSeq" id="WP_126351561.1">
    <property type="nucleotide sequence ID" value="NZ_CP086380.1"/>
</dbReference>
<dbReference type="EMBL" id="RXPE01000006">
    <property type="protein sequence ID" value="RTR28612.1"/>
    <property type="molecule type" value="Genomic_DNA"/>
</dbReference>
<accession>A0A3S0KEA3</accession>
<proteinExistence type="predicted"/>
<sequence length="115" mass="12426">MSDLPPLSAPNDADIQAEFIRVVSVGGALDGRLWLEVGLIRWTGPHTPALTWQVADSLPAGASAEAVTTAQTALLNDARYFAVCERCGRRCPQGWMLDGVTCQACAERFLEHLTE</sequence>
<protein>
    <submittedName>
        <fullName evidence="1">Uncharacterized protein</fullName>
    </submittedName>
</protein>
<keyword evidence="2" id="KW-1185">Reference proteome</keyword>
<evidence type="ECO:0000313" key="2">
    <source>
        <dbReference type="Proteomes" id="UP000277766"/>
    </source>
</evidence>
<dbReference type="AlphaFoldDB" id="A0A3S0KEA3"/>
<name>A0A3S0KEA3_9DEIO</name>
<dbReference type="OrthoDB" id="6259967at2"/>
<organism evidence="1 2">
    <name type="scientific">Deinococcus radiophilus</name>
    <dbReference type="NCBI Taxonomy" id="32062"/>
    <lineage>
        <taxon>Bacteria</taxon>
        <taxon>Thermotogati</taxon>
        <taxon>Deinococcota</taxon>
        <taxon>Deinococci</taxon>
        <taxon>Deinococcales</taxon>
        <taxon>Deinococcaceae</taxon>
        <taxon>Deinococcus</taxon>
    </lineage>
</organism>
<comment type="caution">
    <text evidence="1">The sequence shown here is derived from an EMBL/GenBank/DDBJ whole genome shotgun (WGS) entry which is preliminary data.</text>
</comment>